<dbReference type="Pfam" id="PF04681">
    <property type="entry name" value="Bys1"/>
    <property type="match status" value="1"/>
</dbReference>
<name>A0A6A5W2Z3_9PLEO</name>
<protein>
    <submittedName>
        <fullName evidence="2">Uncharacterized protein</fullName>
    </submittedName>
</protein>
<organism evidence="2 3">
    <name type="scientific">Amniculicola lignicola CBS 123094</name>
    <dbReference type="NCBI Taxonomy" id="1392246"/>
    <lineage>
        <taxon>Eukaryota</taxon>
        <taxon>Fungi</taxon>
        <taxon>Dikarya</taxon>
        <taxon>Ascomycota</taxon>
        <taxon>Pezizomycotina</taxon>
        <taxon>Dothideomycetes</taxon>
        <taxon>Pleosporomycetidae</taxon>
        <taxon>Pleosporales</taxon>
        <taxon>Amniculicolaceae</taxon>
        <taxon>Amniculicola</taxon>
    </lineage>
</organism>
<feature type="signal peptide" evidence="1">
    <location>
        <begin position="1"/>
        <end position="21"/>
    </location>
</feature>
<keyword evidence="3" id="KW-1185">Reference proteome</keyword>
<evidence type="ECO:0000313" key="2">
    <source>
        <dbReference type="EMBL" id="KAF1996213.1"/>
    </source>
</evidence>
<dbReference type="OrthoDB" id="3682664at2759"/>
<evidence type="ECO:0000313" key="3">
    <source>
        <dbReference type="Proteomes" id="UP000799779"/>
    </source>
</evidence>
<dbReference type="InterPro" id="IPR006771">
    <property type="entry name" value="CetA-like"/>
</dbReference>
<proteinExistence type="predicted"/>
<sequence length="209" mass="23744">MKGSFNLFLLLIAGIIGIISAANHAHPPQVYAGNIAENFTPTSPPNGMNTSSVPTINERPAADASAQGPTPIRGYIQNNCRFSIWVASVCCDPRCEFKLEQLRPGTGYWNPYLTYNNGCSQTIKLYRAPQDVAIRREYQVEYSMELNGDVWYNLSHEDGNPFTFAARFLTVDERCMWLYCAAENDGYECDWPRFTARCHLQRDVRFYLC</sequence>
<accession>A0A6A5W2Z3</accession>
<dbReference type="AlphaFoldDB" id="A0A6A5W2Z3"/>
<dbReference type="Proteomes" id="UP000799779">
    <property type="component" value="Unassembled WGS sequence"/>
</dbReference>
<feature type="chain" id="PRO_5025621819" evidence="1">
    <location>
        <begin position="22"/>
        <end position="209"/>
    </location>
</feature>
<keyword evidence="1" id="KW-0732">Signal</keyword>
<gene>
    <name evidence="2" type="ORF">P154DRAFT_609305</name>
</gene>
<dbReference type="EMBL" id="ML977628">
    <property type="protein sequence ID" value="KAF1996213.1"/>
    <property type="molecule type" value="Genomic_DNA"/>
</dbReference>
<evidence type="ECO:0000256" key="1">
    <source>
        <dbReference type="SAM" id="SignalP"/>
    </source>
</evidence>
<reference evidence="2" key="1">
    <citation type="journal article" date="2020" name="Stud. Mycol.">
        <title>101 Dothideomycetes genomes: a test case for predicting lifestyles and emergence of pathogens.</title>
        <authorList>
            <person name="Haridas S."/>
            <person name="Albert R."/>
            <person name="Binder M."/>
            <person name="Bloem J."/>
            <person name="Labutti K."/>
            <person name="Salamov A."/>
            <person name="Andreopoulos B."/>
            <person name="Baker S."/>
            <person name="Barry K."/>
            <person name="Bills G."/>
            <person name="Bluhm B."/>
            <person name="Cannon C."/>
            <person name="Castanera R."/>
            <person name="Culley D."/>
            <person name="Daum C."/>
            <person name="Ezra D."/>
            <person name="Gonzalez J."/>
            <person name="Henrissat B."/>
            <person name="Kuo A."/>
            <person name="Liang C."/>
            <person name="Lipzen A."/>
            <person name="Lutzoni F."/>
            <person name="Magnuson J."/>
            <person name="Mondo S."/>
            <person name="Nolan M."/>
            <person name="Ohm R."/>
            <person name="Pangilinan J."/>
            <person name="Park H.-J."/>
            <person name="Ramirez L."/>
            <person name="Alfaro M."/>
            <person name="Sun H."/>
            <person name="Tritt A."/>
            <person name="Yoshinaga Y."/>
            <person name="Zwiers L.-H."/>
            <person name="Turgeon B."/>
            <person name="Goodwin S."/>
            <person name="Spatafora J."/>
            <person name="Crous P."/>
            <person name="Grigoriev I."/>
        </authorList>
    </citation>
    <scope>NUCLEOTIDE SEQUENCE</scope>
    <source>
        <strain evidence="2">CBS 123094</strain>
    </source>
</reference>